<protein>
    <recommendedName>
        <fullName evidence="3">Polyhydroxyalkanoic acid system protein</fullName>
    </recommendedName>
</protein>
<dbReference type="Proteomes" id="UP000309138">
    <property type="component" value="Unassembled WGS sequence"/>
</dbReference>
<dbReference type="AlphaFoldDB" id="A0A4U1L109"/>
<organism evidence="1 2">
    <name type="scientific">Sphingomonas baiyangensis</name>
    <dbReference type="NCBI Taxonomy" id="2572576"/>
    <lineage>
        <taxon>Bacteria</taxon>
        <taxon>Pseudomonadati</taxon>
        <taxon>Pseudomonadota</taxon>
        <taxon>Alphaproteobacteria</taxon>
        <taxon>Sphingomonadales</taxon>
        <taxon>Sphingomonadaceae</taxon>
        <taxon>Sphingomonas</taxon>
    </lineage>
</organism>
<evidence type="ECO:0008006" key="3">
    <source>
        <dbReference type="Google" id="ProtNLM"/>
    </source>
</evidence>
<dbReference type="EMBL" id="SWKR01000002">
    <property type="protein sequence ID" value="TKD50471.1"/>
    <property type="molecule type" value="Genomic_DNA"/>
</dbReference>
<sequence>MTDPITVDIPHNLDNAEVRRRIDGGTGKLAEMFPGGSITEHRWASDDVFEFTVAALGQRVAARIELLEGRARATIDLPPFLALFADKLRAKLQREAPKLLR</sequence>
<evidence type="ECO:0000313" key="2">
    <source>
        <dbReference type="Proteomes" id="UP000309138"/>
    </source>
</evidence>
<comment type="caution">
    <text evidence="1">The sequence shown here is derived from an EMBL/GenBank/DDBJ whole genome shotgun (WGS) entry which is preliminary data.</text>
</comment>
<evidence type="ECO:0000313" key="1">
    <source>
        <dbReference type="EMBL" id="TKD50471.1"/>
    </source>
</evidence>
<dbReference type="OrthoDB" id="8853368at2"/>
<name>A0A4U1L109_9SPHN</name>
<dbReference type="InterPro" id="IPR013433">
    <property type="entry name" value="PHA_gran_rgn"/>
</dbReference>
<proteinExistence type="predicted"/>
<dbReference type="Pfam" id="PF09650">
    <property type="entry name" value="PHA_gran_rgn"/>
    <property type="match status" value="1"/>
</dbReference>
<accession>A0A4U1L109</accession>
<dbReference type="RefSeq" id="WP_136942412.1">
    <property type="nucleotide sequence ID" value="NZ_SWKR01000002.1"/>
</dbReference>
<gene>
    <name evidence="1" type="ORF">FBR43_06630</name>
</gene>
<reference evidence="1 2" key="1">
    <citation type="submission" date="2019-04" db="EMBL/GenBank/DDBJ databases">
        <authorList>
            <person name="Yang Y."/>
            <person name="Wei D."/>
        </authorList>
    </citation>
    <scope>NUCLEOTIDE SEQUENCE [LARGE SCALE GENOMIC DNA]</scope>
    <source>
        <strain evidence="1 2">L-1-4w-11</strain>
    </source>
</reference>
<keyword evidence="2" id="KW-1185">Reference proteome</keyword>